<keyword evidence="4 6" id="KW-0472">Membrane</keyword>
<evidence type="ECO:0000256" key="3">
    <source>
        <dbReference type="ARBA" id="ARBA00022989"/>
    </source>
</evidence>
<evidence type="ECO:0000313" key="8">
    <source>
        <dbReference type="EMBL" id="EPY20686.1"/>
    </source>
</evidence>
<evidence type="ECO:0000256" key="4">
    <source>
        <dbReference type="ARBA" id="ARBA00023136"/>
    </source>
</evidence>
<feature type="domain" description="Amino acid transporter transmembrane" evidence="7">
    <location>
        <begin position="73"/>
        <end position="464"/>
    </location>
</feature>
<dbReference type="AlphaFoldDB" id="S9V1C9"/>
<evidence type="ECO:0000259" key="7">
    <source>
        <dbReference type="Pfam" id="PF01490"/>
    </source>
</evidence>
<dbReference type="OrthoDB" id="438545at2759"/>
<feature type="transmembrane region" description="Helical" evidence="6">
    <location>
        <begin position="71"/>
        <end position="95"/>
    </location>
</feature>
<keyword evidence="9" id="KW-1185">Reference proteome</keyword>
<dbReference type="Gene3D" id="1.20.1740.10">
    <property type="entry name" value="Amino acid/polyamine transporter I"/>
    <property type="match status" value="1"/>
</dbReference>
<comment type="subcellular location">
    <subcellularLocation>
        <location evidence="1">Membrane</location>
        <topology evidence="1">Multi-pass membrane protein</topology>
    </subcellularLocation>
</comment>
<feature type="transmembrane region" description="Helical" evidence="6">
    <location>
        <begin position="188"/>
        <end position="208"/>
    </location>
</feature>
<dbReference type="InterPro" id="IPR013057">
    <property type="entry name" value="AA_transpt_TM"/>
</dbReference>
<feature type="transmembrane region" description="Helical" evidence="6">
    <location>
        <begin position="378"/>
        <end position="399"/>
    </location>
</feature>
<protein>
    <submittedName>
        <fullName evidence="8">Transmembrane amino acid transporter</fullName>
    </submittedName>
</protein>
<evidence type="ECO:0000256" key="2">
    <source>
        <dbReference type="ARBA" id="ARBA00022692"/>
    </source>
</evidence>
<comment type="caution">
    <text evidence="8">The sequence shown here is derived from an EMBL/GenBank/DDBJ whole genome shotgun (WGS) entry which is preliminary data.</text>
</comment>
<dbReference type="PANTHER" id="PTHR22950">
    <property type="entry name" value="AMINO ACID TRANSPORTER"/>
    <property type="match status" value="1"/>
</dbReference>
<feature type="transmembrane region" description="Helical" evidence="6">
    <location>
        <begin position="101"/>
        <end position="123"/>
    </location>
</feature>
<feature type="transmembrane region" description="Helical" evidence="6">
    <location>
        <begin position="292"/>
        <end position="317"/>
    </location>
</feature>
<feature type="transmembrane region" description="Helical" evidence="6">
    <location>
        <begin position="144"/>
        <end position="168"/>
    </location>
</feature>
<feature type="transmembrane region" description="Helical" evidence="6">
    <location>
        <begin position="440"/>
        <end position="465"/>
    </location>
</feature>
<dbReference type="Pfam" id="PF01490">
    <property type="entry name" value="Aa_trans"/>
    <property type="match status" value="1"/>
</dbReference>
<keyword evidence="2 6" id="KW-0812">Transmembrane</keyword>
<feature type="transmembrane region" description="Helical" evidence="6">
    <location>
        <begin position="220"/>
        <end position="242"/>
    </location>
</feature>
<feature type="compositionally biased region" description="Basic and acidic residues" evidence="5">
    <location>
        <begin position="43"/>
        <end position="52"/>
    </location>
</feature>
<feature type="transmembrane region" description="Helical" evidence="6">
    <location>
        <begin position="405"/>
        <end position="428"/>
    </location>
</feature>
<reference evidence="8 9" key="1">
    <citation type="journal article" date="2013" name="PLoS ONE">
        <title>Predicting the Proteins of Angomonas deanei, Strigomonas culicis and Their Respective Endosymbionts Reveals New Aspects of the Trypanosomatidae Family.</title>
        <authorList>
            <person name="Motta M.C."/>
            <person name="Martins A.C."/>
            <person name="de Souza S.S."/>
            <person name="Catta-Preta C.M."/>
            <person name="Silva R."/>
            <person name="Klein C.C."/>
            <person name="de Almeida L.G."/>
            <person name="de Lima Cunha O."/>
            <person name="Ciapina L.P."/>
            <person name="Brocchi M."/>
            <person name="Colabardini A.C."/>
            <person name="de Araujo Lima B."/>
            <person name="Machado C.R."/>
            <person name="de Almeida Soares C.M."/>
            <person name="Probst C.M."/>
            <person name="de Menezes C.B."/>
            <person name="Thompson C.E."/>
            <person name="Bartholomeu D.C."/>
            <person name="Gradia D.F."/>
            <person name="Pavoni D.P."/>
            <person name="Grisard E.C."/>
            <person name="Fantinatti-Garboggini F."/>
            <person name="Marchini F.K."/>
            <person name="Rodrigues-Luiz G.F."/>
            <person name="Wagner G."/>
            <person name="Goldman G.H."/>
            <person name="Fietto J.L."/>
            <person name="Elias M.C."/>
            <person name="Goldman M.H."/>
            <person name="Sagot M.F."/>
            <person name="Pereira M."/>
            <person name="Stoco P.H."/>
            <person name="de Mendonca-Neto R.P."/>
            <person name="Teixeira S.M."/>
            <person name="Maciel T.E."/>
            <person name="de Oliveira Mendes T.A."/>
            <person name="Urmenyi T.P."/>
            <person name="de Souza W."/>
            <person name="Schenkman S."/>
            <person name="de Vasconcelos A.T."/>
        </authorList>
    </citation>
    <scope>NUCLEOTIDE SEQUENCE [LARGE SCALE GENOMIC DNA]</scope>
</reference>
<feature type="region of interest" description="Disordered" evidence="5">
    <location>
        <begin position="1"/>
        <end position="52"/>
    </location>
</feature>
<organism evidence="8 9">
    <name type="scientific">Strigomonas culicis</name>
    <dbReference type="NCBI Taxonomy" id="28005"/>
    <lineage>
        <taxon>Eukaryota</taxon>
        <taxon>Discoba</taxon>
        <taxon>Euglenozoa</taxon>
        <taxon>Kinetoplastea</taxon>
        <taxon>Metakinetoplastina</taxon>
        <taxon>Trypanosomatida</taxon>
        <taxon>Trypanosomatidae</taxon>
        <taxon>Strigomonadinae</taxon>
        <taxon>Strigomonas</taxon>
    </lineage>
</organism>
<keyword evidence="3 6" id="KW-1133">Transmembrane helix</keyword>
<accession>S9V1C9</accession>
<dbReference type="PANTHER" id="PTHR22950:SF301">
    <property type="entry name" value="ACID TRANSPORTER, PUTATIVE-RELATED"/>
    <property type="match status" value="1"/>
</dbReference>
<gene>
    <name evidence="8" type="ORF">STCU_08881</name>
</gene>
<dbReference type="Proteomes" id="UP000015354">
    <property type="component" value="Unassembled WGS sequence"/>
</dbReference>
<dbReference type="GO" id="GO:0005737">
    <property type="term" value="C:cytoplasm"/>
    <property type="evidence" value="ECO:0007669"/>
    <property type="project" value="TreeGrafter"/>
</dbReference>
<dbReference type="GO" id="GO:0016020">
    <property type="term" value="C:membrane"/>
    <property type="evidence" value="ECO:0007669"/>
    <property type="project" value="UniProtKB-SubCell"/>
</dbReference>
<proteinExistence type="predicted"/>
<evidence type="ECO:0000313" key="9">
    <source>
        <dbReference type="Proteomes" id="UP000015354"/>
    </source>
</evidence>
<dbReference type="GO" id="GO:0015179">
    <property type="term" value="F:L-amino acid transmembrane transporter activity"/>
    <property type="evidence" value="ECO:0007669"/>
    <property type="project" value="TreeGrafter"/>
</dbReference>
<name>S9V1C9_9TRYP</name>
<sequence>MSRNETSDPFNADEAKHLSPMNELQKEDQNELQLDTLDEMDRDEPLPSPRRERESKNIFVRCFRTVIPPGGLISCAFTLCSSTLGAGILGLPAAFSNMGMATALILLVICVVLTIYSLWLVAVAAERTGLRTYPEIVELLLGKFAGYCISIVLILNCVGAAVSYVISISNFLTPILDDDATPAYLRTWSGNKLITSLIWLVFIWPLCVFKEIDNMRYCSFIGVACMIFFVLCLIVNSCQYMHKEKWRSDIIYFGTGNGPIDSLGTILFACQVQMNAFEIYHEMAKPTPRRMFVYSTVAMCLCGILYILAGVFGYARFGSEVNSSILLKYQPRNKDQHVFWVAYFGVLLKLCVAYALHQIPMRESVYHFIHWDVYEVPWLLNAAICTVLAAVSLVLGIFVPTLNMVLGLTGSFCGGFIGFVFPAFMYMYSGNWTFRKVGAVNYLSTYFLLIAGVVAIVFGTIASIYSVA</sequence>
<evidence type="ECO:0000256" key="6">
    <source>
        <dbReference type="SAM" id="Phobius"/>
    </source>
</evidence>
<evidence type="ECO:0000256" key="5">
    <source>
        <dbReference type="SAM" id="MobiDB-lite"/>
    </source>
</evidence>
<feature type="transmembrane region" description="Helical" evidence="6">
    <location>
        <begin position="337"/>
        <end position="357"/>
    </location>
</feature>
<evidence type="ECO:0000256" key="1">
    <source>
        <dbReference type="ARBA" id="ARBA00004141"/>
    </source>
</evidence>
<dbReference type="EMBL" id="ATMH01008881">
    <property type="protein sequence ID" value="EPY20686.1"/>
    <property type="molecule type" value="Genomic_DNA"/>
</dbReference>